<accession>A0A6N9NS72</accession>
<dbReference type="EMBL" id="WWNE01000018">
    <property type="protein sequence ID" value="NBG67245.1"/>
    <property type="molecule type" value="Genomic_DNA"/>
</dbReference>
<comment type="caution">
    <text evidence="1">The sequence shown here is derived from an EMBL/GenBank/DDBJ whole genome shotgun (WGS) entry which is preliminary data.</text>
</comment>
<organism evidence="1 2">
    <name type="scientific">Acidiluteibacter ferrifornacis</name>
    <dbReference type="NCBI Taxonomy" id="2692424"/>
    <lineage>
        <taxon>Bacteria</taxon>
        <taxon>Pseudomonadati</taxon>
        <taxon>Bacteroidota</taxon>
        <taxon>Flavobacteriia</taxon>
        <taxon>Flavobacteriales</taxon>
        <taxon>Cryomorphaceae</taxon>
        <taxon>Acidiluteibacter</taxon>
    </lineage>
</organism>
<dbReference type="AlphaFoldDB" id="A0A6N9NS72"/>
<protein>
    <submittedName>
        <fullName evidence="1">Uncharacterized protein</fullName>
    </submittedName>
</protein>
<proteinExistence type="predicted"/>
<gene>
    <name evidence="1" type="ORF">GQN54_14040</name>
</gene>
<keyword evidence="2" id="KW-1185">Reference proteome</keyword>
<dbReference type="RefSeq" id="WP_160634199.1">
    <property type="nucleotide sequence ID" value="NZ_WWNE01000018.1"/>
</dbReference>
<reference evidence="1 2" key="1">
    <citation type="submission" date="2019-12" db="EMBL/GenBank/DDBJ databases">
        <authorList>
            <person name="Zhao J."/>
        </authorList>
    </citation>
    <scope>NUCLEOTIDE SEQUENCE [LARGE SCALE GENOMIC DNA]</scope>
    <source>
        <strain evidence="1 2">S-15</strain>
    </source>
</reference>
<sequence>MDGGVTYSHANILNNSINFTEQTVSILFPTITSGVSNLTNCRLKFTFEGDYYFAFIDDVSIETAEAIDLTIEEADNSGNTVAADFKDLQVINNRHFSINQLVDHHFRYGANVKNKGYGKVIQSDNAMLNVKIQRNNLGNWLTVYQDSTSIDTLKTVGLGRPFIDTIKMKNWATIGDYRVIYTTSCNSDNNPSNDTLMQYFSLNDDQYFSKVDVTNGLPSFDRQIFPGGGPFKKFEFGSMFSFPNGQASNLALDSVSLIYYTPNNYTGANSIILKVNLYEFNDGINGATKNGFIDNSGLKNELKLIATGSKTLTNLNLGAYAGTSIQLTDTSTNTTKPLLKDNKYYFVSLELDAGLNSITDFNSTNMIWFGASTAKSYSMNYSGIDSNNVIPLPSTIFLTDAS</sequence>
<evidence type="ECO:0000313" key="1">
    <source>
        <dbReference type="EMBL" id="NBG67245.1"/>
    </source>
</evidence>
<dbReference type="Proteomes" id="UP000470771">
    <property type="component" value="Unassembled WGS sequence"/>
</dbReference>
<name>A0A6N9NS72_9FLAO</name>
<evidence type="ECO:0000313" key="2">
    <source>
        <dbReference type="Proteomes" id="UP000470771"/>
    </source>
</evidence>